<keyword evidence="2" id="KW-1185">Reference proteome</keyword>
<gene>
    <name evidence="1" type="ORF">GCM10009777_06390</name>
</gene>
<comment type="caution">
    <text evidence="1">The sequence shown here is derived from an EMBL/GenBank/DDBJ whole genome shotgun (WGS) entry which is preliminary data.</text>
</comment>
<evidence type="ECO:0000313" key="2">
    <source>
        <dbReference type="Proteomes" id="UP001500326"/>
    </source>
</evidence>
<proteinExistence type="predicted"/>
<name>A0ABN2RWL4_9MICO</name>
<evidence type="ECO:0000313" key="1">
    <source>
        <dbReference type="EMBL" id="GAA1976180.1"/>
    </source>
</evidence>
<dbReference type="EMBL" id="BAAAOH010000001">
    <property type="protein sequence ID" value="GAA1976180.1"/>
    <property type="molecule type" value="Genomic_DNA"/>
</dbReference>
<sequence>MNARDSVSGAGASAASVSLFAMSVGSLRWLTSSTWVGEESRLRVVGVEAPQASAATTPVYPGTMLRLQADADPTLWVPVTDSLGFTGRRHRKAAIRMLLTQANRAMGQAERPGSGFVAWGMSQAAPFLMKRAGGRVLVWVWKSDPDLLVVMAQIQEATPQLRTARAMMPMEYDDTEAFRNPHLGVGEKLAIPLPADPRTPPFATYTWDTGTHFVTVTAVCADRERFGIVIGSVDDVAHTLRVVEDLAIGESAEILRIDPA</sequence>
<reference evidence="1 2" key="1">
    <citation type="journal article" date="2019" name="Int. J. Syst. Evol. Microbiol.">
        <title>The Global Catalogue of Microorganisms (GCM) 10K type strain sequencing project: providing services to taxonomists for standard genome sequencing and annotation.</title>
        <authorList>
            <consortium name="The Broad Institute Genomics Platform"/>
            <consortium name="The Broad Institute Genome Sequencing Center for Infectious Disease"/>
            <person name="Wu L."/>
            <person name="Ma J."/>
        </authorList>
    </citation>
    <scope>NUCLEOTIDE SEQUENCE [LARGE SCALE GENOMIC DNA]</scope>
    <source>
        <strain evidence="1 2">JCM 14902</strain>
    </source>
</reference>
<accession>A0ABN2RWL4</accession>
<protein>
    <submittedName>
        <fullName evidence="1">Uncharacterized protein</fullName>
    </submittedName>
</protein>
<dbReference type="Proteomes" id="UP001500326">
    <property type="component" value="Unassembled WGS sequence"/>
</dbReference>
<organism evidence="1 2">
    <name type="scientific">Microbacterium pumilum</name>
    <dbReference type="NCBI Taxonomy" id="344165"/>
    <lineage>
        <taxon>Bacteria</taxon>
        <taxon>Bacillati</taxon>
        <taxon>Actinomycetota</taxon>
        <taxon>Actinomycetes</taxon>
        <taxon>Micrococcales</taxon>
        <taxon>Microbacteriaceae</taxon>
        <taxon>Microbacterium</taxon>
    </lineage>
</organism>